<dbReference type="Gene3D" id="1.20.144.10">
    <property type="entry name" value="Phosphatidic acid phosphatase type 2/haloperoxidase"/>
    <property type="match status" value="2"/>
</dbReference>
<dbReference type="PANTHER" id="PTHR14969">
    <property type="entry name" value="SPHINGOSINE-1-PHOSPHATE PHOSPHOHYDROLASE"/>
    <property type="match status" value="1"/>
</dbReference>
<proteinExistence type="predicted"/>
<feature type="transmembrane region" description="Helical" evidence="1">
    <location>
        <begin position="60"/>
        <end position="81"/>
    </location>
</feature>
<keyword evidence="1" id="KW-0812">Transmembrane</keyword>
<gene>
    <name evidence="3" type="ORF">EG028_26550</name>
</gene>
<dbReference type="OrthoDB" id="9789113at2"/>
<dbReference type="Proteomes" id="UP000279089">
    <property type="component" value="Unassembled WGS sequence"/>
</dbReference>
<evidence type="ECO:0000313" key="4">
    <source>
        <dbReference type="Proteomes" id="UP000279089"/>
    </source>
</evidence>
<dbReference type="InterPro" id="IPR000326">
    <property type="entry name" value="PAP2/HPO"/>
</dbReference>
<dbReference type="Pfam" id="PF01569">
    <property type="entry name" value="PAP2"/>
    <property type="match status" value="1"/>
</dbReference>
<dbReference type="AlphaFoldDB" id="A0A3N4MDC6"/>
<keyword evidence="4" id="KW-1185">Reference proteome</keyword>
<dbReference type="SUPFAM" id="SSF48317">
    <property type="entry name" value="Acid phosphatase/Vanadium-dependent haloperoxidase"/>
    <property type="match status" value="1"/>
</dbReference>
<feature type="transmembrane region" description="Helical" evidence="1">
    <location>
        <begin position="37"/>
        <end position="54"/>
    </location>
</feature>
<name>A0A3N4MDC6_9BACT</name>
<dbReference type="InterPro" id="IPR036938">
    <property type="entry name" value="PAP2/HPO_sf"/>
</dbReference>
<comment type="caution">
    <text evidence="3">The sequence shown here is derived from an EMBL/GenBank/DDBJ whole genome shotgun (WGS) entry which is preliminary data.</text>
</comment>
<feature type="transmembrane region" description="Helical" evidence="1">
    <location>
        <begin position="168"/>
        <end position="185"/>
    </location>
</feature>
<protein>
    <submittedName>
        <fullName evidence="3">Phosphatase PAP2 family protein</fullName>
    </submittedName>
</protein>
<dbReference type="EMBL" id="RMBX01000018">
    <property type="protein sequence ID" value="RPD38080.1"/>
    <property type="molecule type" value="Genomic_DNA"/>
</dbReference>
<evidence type="ECO:0000256" key="1">
    <source>
        <dbReference type="SAM" id="Phobius"/>
    </source>
</evidence>
<evidence type="ECO:0000259" key="2">
    <source>
        <dbReference type="SMART" id="SM00014"/>
    </source>
</evidence>
<keyword evidence="1" id="KW-1133">Transmembrane helix</keyword>
<keyword evidence="1" id="KW-0472">Membrane</keyword>
<dbReference type="PANTHER" id="PTHR14969:SF13">
    <property type="entry name" value="AT30094P"/>
    <property type="match status" value="1"/>
</dbReference>
<sequence>MNWKDWMQQIDEALFISIHQAGSHEFLDVFMLLMRNALTWVPLYLFVLFYIIRYRKNKALIFLVCTLITFAIADYGSASILKPMFQRLRPCFNEDLQGHLRNLIECGGRYGFPSSHASNHFALATFWFLSLRSIGIRRWWWVWVWALVIGYAQVYVGKHYPLDIVGGAMYGFLVGWLISRLFIWWNQSGFRLIRPNRRLDALT</sequence>
<organism evidence="3 4">
    <name type="scientific">Chitinophaga barathri</name>
    <dbReference type="NCBI Taxonomy" id="1647451"/>
    <lineage>
        <taxon>Bacteria</taxon>
        <taxon>Pseudomonadati</taxon>
        <taxon>Bacteroidota</taxon>
        <taxon>Chitinophagia</taxon>
        <taxon>Chitinophagales</taxon>
        <taxon>Chitinophagaceae</taxon>
        <taxon>Chitinophaga</taxon>
    </lineage>
</organism>
<dbReference type="RefSeq" id="WP_120519287.1">
    <property type="nucleotide sequence ID" value="NZ_QXZY01000017.1"/>
</dbReference>
<evidence type="ECO:0000313" key="3">
    <source>
        <dbReference type="EMBL" id="RPD38080.1"/>
    </source>
</evidence>
<accession>A0A3N4MDC6</accession>
<dbReference type="SMART" id="SM00014">
    <property type="entry name" value="acidPPc"/>
    <property type="match status" value="1"/>
</dbReference>
<reference evidence="4" key="1">
    <citation type="submission" date="2018-11" db="EMBL/GenBank/DDBJ databases">
        <title>Chitinophaga lutea sp.nov., isolate from arsenic contaminated soil.</title>
        <authorList>
            <person name="Zong Y."/>
        </authorList>
    </citation>
    <scope>NUCLEOTIDE SEQUENCE [LARGE SCALE GENOMIC DNA]</scope>
    <source>
        <strain evidence="4">YLT18</strain>
    </source>
</reference>
<feature type="domain" description="Phosphatidic acid phosphatase type 2/haloperoxidase" evidence="2">
    <location>
        <begin position="63"/>
        <end position="179"/>
    </location>
</feature>
<feature type="transmembrane region" description="Helical" evidence="1">
    <location>
        <begin position="139"/>
        <end position="156"/>
    </location>
</feature>